<keyword evidence="2" id="KW-1185">Reference proteome</keyword>
<evidence type="ECO:0000313" key="2">
    <source>
        <dbReference type="Proteomes" id="UP000293865"/>
    </source>
</evidence>
<accession>A0A4Q2L332</accession>
<reference evidence="1 2" key="1">
    <citation type="submission" date="2019-01" db="EMBL/GenBank/DDBJ databases">
        <title>Agromyces.</title>
        <authorList>
            <person name="Li J."/>
        </authorList>
    </citation>
    <scope>NUCLEOTIDE SEQUENCE [LARGE SCALE GENOMIC DNA]</scope>
    <source>
        <strain evidence="1 2">DSM 15934</strain>
    </source>
</reference>
<dbReference type="RefSeq" id="WP_129519502.1">
    <property type="nucleotide sequence ID" value="NZ_SDPN01000004.1"/>
</dbReference>
<organism evidence="1 2">
    <name type="scientific">Agromyces albus</name>
    <dbReference type="NCBI Taxonomy" id="205332"/>
    <lineage>
        <taxon>Bacteria</taxon>
        <taxon>Bacillati</taxon>
        <taxon>Actinomycetota</taxon>
        <taxon>Actinomycetes</taxon>
        <taxon>Micrococcales</taxon>
        <taxon>Microbacteriaceae</taxon>
        <taxon>Agromyces</taxon>
    </lineage>
</organism>
<protein>
    <submittedName>
        <fullName evidence="1">Uncharacterized protein</fullName>
    </submittedName>
</protein>
<name>A0A4Q2L332_9MICO</name>
<comment type="caution">
    <text evidence="1">The sequence shown here is derived from an EMBL/GenBank/DDBJ whole genome shotgun (WGS) entry which is preliminary data.</text>
</comment>
<dbReference type="OrthoDB" id="5074235at2"/>
<dbReference type="AlphaFoldDB" id="A0A4Q2L332"/>
<gene>
    <name evidence="1" type="ORF">ESP51_03480</name>
</gene>
<evidence type="ECO:0000313" key="1">
    <source>
        <dbReference type="EMBL" id="RXZ72538.1"/>
    </source>
</evidence>
<dbReference type="Proteomes" id="UP000293865">
    <property type="component" value="Unassembled WGS sequence"/>
</dbReference>
<sequence>MTPEEHARSYASAFPRFVSDGGVRETWDQKCGSLVFRYINHEFGWSPFPTADISSARRAADNSGQLNSNAADAPALAFHFWDIAGIDNGHVGVGMTRGAAKLFMANASVTEDLGDAIGFASVDHYTTAKSPRATYLGWATNYAGGRPDPTAAAAAVGRFRKKKKEYPMFSIIPVVDGGIWAQSTVTGRRTHILTPYHLGLLQRVRDNDGADTMFESELDIVRVYLEGIGPDELTAVSANELIEEFRPEFDKLGPVANTTPLELDEVFAGRIRSRGTQ</sequence>
<dbReference type="EMBL" id="SDPN01000004">
    <property type="protein sequence ID" value="RXZ72538.1"/>
    <property type="molecule type" value="Genomic_DNA"/>
</dbReference>
<proteinExistence type="predicted"/>